<dbReference type="RefSeq" id="WP_116235933.1">
    <property type="nucleotide sequence ID" value="NZ_QRDP01000004.1"/>
</dbReference>
<gene>
    <name evidence="2" type="ORF">DFR46_1562</name>
</gene>
<dbReference type="Proteomes" id="UP000256310">
    <property type="component" value="Unassembled WGS sequence"/>
</dbReference>
<dbReference type="AlphaFoldDB" id="A0A3D9FFX1"/>
<dbReference type="SUPFAM" id="SSF52266">
    <property type="entry name" value="SGNH hydrolase"/>
    <property type="match status" value="1"/>
</dbReference>
<keyword evidence="3" id="KW-1185">Reference proteome</keyword>
<sequence>MEKLILLLDRTAVLFIGIAVGAVIGLAFLGGSNGGEAVASAPAPVVVPAETASTEVTPSECAVQFNRNLTRSLGAGEPVQIGVFGDSFGDGLWAALYRGFRGDEDFVVHQFSRQSTGFTRYRSLNIFEDISERLAEQPVDIAVLSFGANDTQGIYTGNSGAAFMSEEWQEIVGERVDAIVQLLRDQGAIVYWVGLPKMRRESFDAQIQQQNAFYVAHMRQLGVPFIDTVSLSVDEAGDYVAYLNNPETGARTLARANDGIHMTGMGYGFLTHALEQRIRGYVDSARAEAVRERERRNAGNENAETGQADG</sequence>
<dbReference type="EMBL" id="QRDP01000004">
    <property type="protein sequence ID" value="RED16538.1"/>
    <property type="molecule type" value="Genomic_DNA"/>
</dbReference>
<keyword evidence="1" id="KW-0812">Transmembrane</keyword>
<feature type="transmembrane region" description="Helical" evidence="1">
    <location>
        <begin position="12"/>
        <end position="31"/>
    </location>
</feature>
<protein>
    <submittedName>
        <fullName evidence="2">Uncharacterized protein</fullName>
    </submittedName>
</protein>
<dbReference type="Pfam" id="PF04311">
    <property type="entry name" value="DUF459"/>
    <property type="match status" value="1"/>
</dbReference>
<evidence type="ECO:0000313" key="3">
    <source>
        <dbReference type="Proteomes" id="UP000256310"/>
    </source>
</evidence>
<proteinExistence type="predicted"/>
<dbReference type="Gene3D" id="3.40.50.1110">
    <property type="entry name" value="SGNH hydrolase"/>
    <property type="match status" value="1"/>
</dbReference>
<name>A0A3D9FFX1_9SPHN</name>
<dbReference type="GO" id="GO:0016788">
    <property type="term" value="F:hydrolase activity, acting on ester bonds"/>
    <property type="evidence" value="ECO:0007669"/>
    <property type="project" value="UniProtKB-ARBA"/>
</dbReference>
<comment type="caution">
    <text evidence="2">The sequence shown here is derived from an EMBL/GenBank/DDBJ whole genome shotgun (WGS) entry which is preliminary data.</text>
</comment>
<evidence type="ECO:0000256" key="1">
    <source>
        <dbReference type="SAM" id="Phobius"/>
    </source>
</evidence>
<organism evidence="2 3">
    <name type="scientific">Parasphingopyxis lamellibrachiae</name>
    <dbReference type="NCBI Taxonomy" id="680125"/>
    <lineage>
        <taxon>Bacteria</taxon>
        <taxon>Pseudomonadati</taxon>
        <taxon>Pseudomonadota</taxon>
        <taxon>Alphaproteobacteria</taxon>
        <taxon>Sphingomonadales</taxon>
        <taxon>Sphingomonadaceae</taxon>
        <taxon>Parasphingopyxis</taxon>
    </lineage>
</organism>
<reference evidence="2 3" key="1">
    <citation type="submission" date="2018-07" db="EMBL/GenBank/DDBJ databases">
        <title>Genomic Encyclopedia of Type Strains, Phase IV (KMG-IV): sequencing the most valuable type-strain genomes for metagenomic binning, comparative biology and taxonomic classification.</title>
        <authorList>
            <person name="Goeker M."/>
        </authorList>
    </citation>
    <scope>NUCLEOTIDE SEQUENCE [LARGE SCALE GENOMIC DNA]</scope>
    <source>
        <strain evidence="2 3">DSM 26725</strain>
    </source>
</reference>
<dbReference type="InterPro" id="IPR036514">
    <property type="entry name" value="SGNH_hydro_sf"/>
</dbReference>
<keyword evidence="1" id="KW-1133">Transmembrane helix</keyword>
<dbReference type="OrthoDB" id="9805649at2"/>
<keyword evidence="1" id="KW-0472">Membrane</keyword>
<accession>A0A3D9FFX1</accession>
<evidence type="ECO:0000313" key="2">
    <source>
        <dbReference type="EMBL" id="RED16538.1"/>
    </source>
</evidence>
<dbReference type="InterPro" id="IPR007407">
    <property type="entry name" value="DUF459"/>
</dbReference>